<dbReference type="EMBL" id="BARU01006448">
    <property type="protein sequence ID" value="GAH47284.1"/>
    <property type="molecule type" value="Genomic_DNA"/>
</dbReference>
<evidence type="ECO:0000259" key="1">
    <source>
        <dbReference type="PROSITE" id="PS51186"/>
    </source>
</evidence>
<dbReference type="PROSITE" id="PS51186">
    <property type="entry name" value="GNAT"/>
    <property type="match status" value="1"/>
</dbReference>
<reference evidence="2" key="1">
    <citation type="journal article" date="2014" name="Front. Microbiol.">
        <title>High frequency of phylogenetically diverse reductive dehalogenase-homologous genes in deep subseafloor sedimentary metagenomes.</title>
        <authorList>
            <person name="Kawai M."/>
            <person name="Futagami T."/>
            <person name="Toyoda A."/>
            <person name="Takaki Y."/>
            <person name="Nishi S."/>
            <person name="Hori S."/>
            <person name="Arai W."/>
            <person name="Tsubouchi T."/>
            <person name="Morono Y."/>
            <person name="Uchiyama I."/>
            <person name="Ito T."/>
            <person name="Fujiyama A."/>
            <person name="Inagaki F."/>
            <person name="Takami H."/>
        </authorList>
    </citation>
    <scope>NUCLEOTIDE SEQUENCE</scope>
    <source>
        <strain evidence="2">Expedition CK06-06</strain>
    </source>
</reference>
<gene>
    <name evidence="2" type="ORF">S03H2_12690</name>
</gene>
<dbReference type="GO" id="GO:0016747">
    <property type="term" value="F:acyltransferase activity, transferring groups other than amino-acyl groups"/>
    <property type="evidence" value="ECO:0007669"/>
    <property type="project" value="InterPro"/>
</dbReference>
<feature type="domain" description="N-acetyltransferase" evidence="1">
    <location>
        <begin position="1"/>
        <end position="124"/>
    </location>
</feature>
<dbReference type="InterPro" id="IPR000182">
    <property type="entry name" value="GNAT_dom"/>
</dbReference>
<dbReference type="Gene3D" id="3.40.630.30">
    <property type="match status" value="1"/>
</dbReference>
<protein>
    <recommendedName>
        <fullName evidence="1">N-acetyltransferase domain-containing protein</fullName>
    </recommendedName>
</protein>
<name>X1H091_9ZZZZ</name>
<dbReference type="Pfam" id="PF00583">
    <property type="entry name" value="Acetyltransf_1"/>
    <property type="match status" value="1"/>
</dbReference>
<dbReference type="SUPFAM" id="SSF55729">
    <property type="entry name" value="Acyl-CoA N-acyltransferases (Nat)"/>
    <property type="match status" value="1"/>
</dbReference>
<dbReference type="AlphaFoldDB" id="X1H091"/>
<accession>X1H091</accession>
<sequence length="228" mass="26355">HFKYIKAQKGEKIALVDNSNKILGWIGLIPDTDGRGKYFILSGHEVHSDSRGQGIGSRLMEEAQSYLTVLYVSRLKFGTSPLLTINASLYITKFGTCYTWNNKIKLADGSPWPYVTCEWDFNNPLSKPAELTTMDILSINILQWRGYQPIPLEAARYPAKVSVLFPPTTKYELKTAIDRNEGFLKTLFEIFDSLHKKGYGFTWFDKIRIEEGLFYYYYMTKELNILRF</sequence>
<comment type="caution">
    <text evidence="2">The sequence shown here is derived from an EMBL/GenBank/DDBJ whole genome shotgun (WGS) entry which is preliminary data.</text>
</comment>
<dbReference type="CDD" id="cd04301">
    <property type="entry name" value="NAT_SF"/>
    <property type="match status" value="1"/>
</dbReference>
<feature type="non-terminal residue" evidence="2">
    <location>
        <position position="1"/>
    </location>
</feature>
<evidence type="ECO:0000313" key="2">
    <source>
        <dbReference type="EMBL" id="GAH47284.1"/>
    </source>
</evidence>
<proteinExistence type="predicted"/>
<organism evidence="2">
    <name type="scientific">marine sediment metagenome</name>
    <dbReference type="NCBI Taxonomy" id="412755"/>
    <lineage>
        <taxon>unclassified sequences</taxon>
        <taxon>metagenomes</taxon>
        <taxon>ecological metagenomes</taxon>
    </lineage>
</organism>
<dbReference type="InterPro" id="IPR016181">
    <property type="entry name" value="Acyl_CoA_acyltransferase"/>
</dbReference>